<feature type="region of interest" description="Disordered" evidence="4">
    <location>
        <begin position="381"/>
        <end position="412"/>
    </location>
</feature>
<gene>
    <name evidence="6" type="ORF">U7230_03905</name>
</gene>
<keyword evidence="7" id="KW-1185">Reference proteome</keyword>
<sequence>MVLNLLRLRGPMSRADIARITGLHKATASGLLEALLARQLVKEIGTGPSTGGRRPKLVTLNASAGTVIGADLGVDYLLVVMLNLHGQVVWRKRILEPGSANPGEEVERLAHLIEEAVASVPPAPLGLLGIGVAVPGLVEDETGRLLFAPNLGWQDVPVGDLLRRRFDVPVRVENDGNTGALAEVWAGALEGAGHLFFLNVGVGVGAGIIIDGEIYRGARGMAGEFGHTTVDPAGPLCNCGNRGCLETFVSQRALTGLVRRGADTGPTTLSAEAVFQAAERGDPAAIAALARVGEYLGIGIANALHTFDPDVVVIGGPMARGGPSILNAVRRVVEQRAMPSIRSHVRIVVSTLGEDAPAIGAGAMILQEFFRIPGTRAPARPFRSYDDAAGAPLLGTRGSRHRRSRSSGTGSR</sequence>
<evidence type="ECO:0000256" key="1">
    <source>
        <dbReference type="ARBA" id="ARBA00002486"/>
    </source>
</evidence>
<reference evidence="6 7" key="1">
    <citation type="journal article" date="2024" name="Front. Microbiol.">
        <title>Novel thermophilic genera Geochorda gen. nov. and Carboxydochorda gen. nov. from the deep terrestrial subsurface reveal the ecophysiological diversity in the class Limnochordia.</title>
        <authorList>
            <person name="Karnachuk O.V."/>
            <person name="Lukina A.P."/>
            <person name="Avakyan M.R."/>
            <person name="Kadnikov V.V."/>
            <person name="Begmatov S."/>
            <person name="Beletsky A.V."/>
            <person name="Vlasova K.G."/>
            <person name="Novikov A.A."/>
            <person name="Shcherbakova V.A."/>
            <person name="Mardanov A.V."/>
            <person name="Ravin N.V."/>
        </authorList>
    </citation>
    <scope>NUCLEOTIDE SEQUENCE [LARGE SCALE GENOMIC DNA]</scope>
    <source>
        <strain evidence="6 7">L945</strain>
    </source>
</reference>
<dbReference type="Pfam" id="PF00480">
    <property type="entry name" value="ROK"/>
    <property type="match status" value="1"/>
</dbReference>
<dbReference type="PANTHER" id="PTHR18964:SF149">
    <property type="entry name" value="BIFUNCTIONAL UDP-N-ACETYLGLUCOSAMINE 2-EPIMERASE_N-ACETYLMANNOSAMINE KINASE"/>
    <property type="match status" value="1"/>
</dbReference>
<dbReference type="SUPFAM" id="SSF53067">
    <property type="entry name" value="Actin-like ATPase domain"/>
    <property type="match status" value="1"/>
</dbReference>
<dbReference type="Proteomes" id="UP001332192">
    <property type="component" value="Chromosome"/>
</dbReference>
<evidence type="ECO:0000256" key="2">
    <source>
        <dbReference type="ARBA" id="ARBA00006479"/>
    </source>
</evidence>
<comment type="function">
    <text evidence="1">Transcriptional repressor of xylose-utilizing enzymes.</text>
</comment>
<accession>A0ABZ1BZA7</accession>
<dbReference type="PANTHER" id="PTHR18964">
    <property type="entry name" value="ROK (REPRESSOR, ORF, KINASE) FAMILY"/>
    <property type="match status" value="1"/>
</dbReference>
<dbReference type="InterPro" id="IPR005471">
    <property type="entry name" value="Tscrpt_reg_IclR_N"/>
</dbReference>
<dbReference type="InterPro" id="IPR000600">
    <property type="entry name" value="ROK"/>
</dbReference>
<name>A0ABZ1BZA7_9FIRM</name>
<dbReference type="RefSeq" id="WP_324717430.1">
    <property type="nucleotide sequence ID" value="NZ_CP141615.1"/>
</dbReference>
<proteinExistence type="inferred from homology"/>
<dbReference type="InterPro" id="IPR043129">
    <property type="entry name" value="ATPase_NBD"/>
</dbReference>
<evidence type="ECO:0000256" key="3">
    <source>
        <dbReference type="ARBA" id="ARBA00022629"/>
    </source>
</evidence>
<dbReference type="EMBL" id="CP141615">
    <property type="protein sequence ID" value="WRP18159.1"/>
    <property type="molecule type" value="Genomic_DNA"/>
</dbReference>
<dbReference type="Gene3D" id="1.10.10.10">
    <property type="entry name" value="Winged helix-like DNA-binding domain superfamily/Winged helix DNA-binding domain"/>
    <property type="match status" value="1"/>
</dbReference>
<keyword evidence="3" id="KW-0119">Carbohydrate metabolism</keyword>
<evidence type="ECO:0000259" key="5">
    <source>
        <dbReference type="Pfam" id="PF09339"/>
    </source>
</evidence>
<dbReference type="InterPro" id="IPR036390">
    <property type="entry name" value="WH_DNA-bd_sf"/>
</dbReference>
<dbReference type="CDD" id="cd24076">
    <property type="entry name" value="ASKHA_ATPase_ROK_BsXylR-like"/>
    <property type="match status" value="1"/>
</dbReference>
<keyword evidence="3" id="KW-0859">Xylose metabolism</keyword>
<evidence type="ECO:0000313" key="7">
    <source>
        <dbReference type="Proteomes" id="UP001332192"/>
    </source>
</evidence>
<protein>
    <submittedName>
        <fullName evidence="6">ROK family transcriptional regulator</fullName>
    </submittedName>
</protein>
<evidence type="ECO:0000256" key="4">
    <source>
        <dbReference type="SAM" id="MobiDB-lite"/>
    </source>
</evidence>
<dbReference type="Pfam" id="PF09339">
    <property type="entry name" value="HTH_IclR"/>
    <property type="match status" value="1"/>
</dbReference>
<dbReference type="Gene3D" id="3.30.420.40">
    <property type="match status" value="2"/>
</dbReference>
<dbReference type="PROSITE" id="PS01125">
    <property type="entry name" value="ROK"/>
    <property type="match status" value="1"/>
</dbReference>
<comment type="similarity">
    <text evidence="2">Belongs to the ROK (NagC/XylR) family.</text>
</comment>
<evidence type="ECO:0000313" key="6">
    <source>
        <dbReference type="EMBL" id="WRP18159.1"/>
    </source>
</evidence>
<feature type="domain" description="HTH iclR-type" evidence="5">
    <location>
        <begin position="2"/>
        <end position="42"/>
    </location>
</feature>
<dbReference type="InterPro" id="IPR036388">
    <property type="entry name" value="WH-like_DNA-bd_sf"/>
</dbReference>
<dbReference type="SUPFAM" id="SSF46785">
    <property type="entry name" value="Winged helix' DNA-binding domain"/>
    <property type="match status" value="1"/>
</dbReference>
<dbReference type="InterPro" id="IPR049874">
    <property type="entry name" value="ROK_cs"/>
</dbReference>
<organism evidence="6 7">
    <name type="scientific">Carboxydichorda subterranea</name>
    <dbReference type="NCBI Taxonomy" id="3109565"/>
    <lineage>
        <taxon>Bacteria</taxon>
        <taxon>Bacillati</taxon>
        <taxon>Bacillota</taxon>
        <taxon>Limnochordia</taxon>
        <taxon>Limnochordales</taxon>
        <taxon>Geochordaceae</taxon>
        <taxon>Carboxydichorda</taxon>
    </lineage>
</organism>